<evidence type="ECO:0000313" key="7">
    <source>
        <dbReference type="Proteomes" id="UP000038045"/>
    </source>
</evidence>
<feature type="transmembrane region" description="Helical" evidence="6">
    <location>
        <begin position="262"/>
        <end position="285"/>
    </location>
</feature>
<evidence type="ECO:0000256" key="3">
    <source>
        <dbReference type="ARBA" id="ARBA00022692"/>
    </source>
</evidence>
<dbReference type="Proteomes" id="UP000038045">
    <property type="component" value="Unplaced"/>
</dbReference>
<evidence type="ECO:0000256" key="4">
    <source>
        <dbReference type="ARBA" id="ARBA00022989"/>
    </source>
</evidence>
<dbReference type="WBParaSite" id="PTRK_0000939800.1">
    <property type="protein sequence ID" value="PTRK_0000939800.1"/>
    <property type="gene ID" value="PTRK_0000939800"/>
</dbReference>
<feature type="transmembrane region" description="Helical" evidence="6">
    <location>
        <begin position="128"/>
        <end position="154"/>
    </location>
</feature>
<dbReference type="GO" id="GO:0016020">
    <property type="term" value="C:membrane"/>
    <property type="evidence" value="ECO:0007669"/>
    <property type="project" value="UniProtKB-SubCell"/>
</dbReference>
<dbReference type="InterPro" id="IPR000609">
    <property type="entry name" value="7TM_GPCR_serpentine_rcpt_Srg"/>
</dbReference>
<keyword evidence="3 6" id="KW-0812">Transmembrane</keyword>
<accession>A0A0N4ZLM4</accession>
<dbReference type="GO" id="GO:0004888">
    <property type="term" value="F:transmembrane signaling receptor activity"/>
    <property type="evidence" value="ECO:0007669"/>
    <property type="project" value="InterPro"/>
</dbReference>
<evidence type="ECO:0000256" key="6">
    <source>
        <dbReference type="RuleBase" id="RU280813"/>
    </source>
</evidence>
<feature type="transmembrane region" description="Helical" evidence="6">
    <location>
        <begin position="12"/>
        <end position="35"/>
    </location>
</feature>
<evidence type="ECO:0000256" key="5">
    <source>
        <dbReference type="ARBA" id="ARBA00023136"/>
    </source>
</evidence>
<keyword evidence="4 6" id="KW-1133">Transmembrane helix</keyword>
<dbReference type="AlphaFoldDB" id="A0A0N4ZLM4"/>
<protein>
    <recommendedName>
        <fullName evidence="6">Serpentine receptor class gamma</fullName>
    </recommendedName>
</protein>
<dbReference type="Pfam" id="PF02118">
    <property type="entry name" value="Srg"/>
    <property type="match status" value="1"/>
</dbReference>
<name>A0A0N4ZLM4_PARTI</name>
<evidence type="ECO:0000256" key="2">
    <source>
        <dbReference type="ARBA" id="ARBA00005692"/>
    </source>
</evidence>
<comment type="subcellular location">
    <subcellularLocation>
        <location evidence="1">Membrane</location>
        <topology evidence="1">Multi-pass membrane protein</topology>
    </subcellularLocation>
</comment>
<reference evidence="8" key="1">
    <citation type="submission" date="2017-02" db="UniProtKB">
        <authorList>
            <consortium name="WormBaseParasite"/>
        </authorList>
    </citation>
    <scope>IDENTIFICATION</scope>
</reference>
<feature type="transmembrane region" description="Helical" evidence="6">
    <location>
        <begin position="222"/>
        <end position="246"/>
    </location>
</feature>
<feature type="transmembrane region" description="Helical" evidence="6">
    <location>
        <begin position="56"/>
        <end position="75"/>
    </location>
</feature>
<dbReference type="GO" id="GO:0007606">
    <property type="term" value="P:sensory perception of chemical stimulus"/>
    <property type="evidence" value="ECO:0007669"/>
    <property type="project" value="UniProtKB-UniRule"/>
</dbReference>
<feature type="transmembrane region" description="Helical" evidence="6">
    <location>
        <begin position="95"/>
        <end position="116"/>
    </location>
</feature>
<sequence>MLYLGGKFDILFLIKLAYSVPSLLFMITILLLLITKIYKNDYTFKNEFYPFVVYSLMNNFMFWFTQFIFFGLAGIPDIRIIYITNSNYAKIEYSFSTFQMCNIVLTLFAISFNRFVCVKYPTKYKRYFLYENVVISVLTIFIISFFVGAVSFFYPSTFMYDIPSRTLYSLYKASGLTFYFRMIFIVTSTIIILLSFLFNAFGSFVLVKRKVSNNNVSSKDYWFPLYSIFVFVTSTLLESCYILRFISNTFNSPLFCVIAMKLIYYLGDLCIFGDFYFLVFFSADIKREVRSFSKKMMIKKKQTVIIQPSRIMN</sequence>
<keyword evidence="7" id="KW-1185">Reference proteome</keyword>
<evidence type="ECO:0000313" key="8">
    <source>
        <dbReference type="WBParaSite" id="PTRK_0000939800.1"/>
    </source>
</evidence>
<evidence type="ECO:0000256" key="1">
    <source>
        <dbReference type="ARBA" id="ARBA00004141"/>
    </source>
</evidence>
<feature type="transmembrane region" description="Helical" evidence="6">
    <location>
        <begin position="178"/>
        <end position="201"/>
    </location>
</feature>
<dbReference type="Gene3D" id="1.20.1070.10">
    <property type="entry name" value="Rhodopsin 7-helix transmembrane proteins"/>
    <property type="match status" value="1"/>
</dbReference>
<dbReference type="CDD" id="cd00637">
    <property type="entry name" value="7tm_classA_rhodopsin-like"/>
    <property type="match status" value="1"/>
</dbReference>
<keyword evidence="5 6" id="KW-0472">Membrane</keyword>
<organism evidence="7 8">
    <name type="scientific">Parastrongyloides trichosuri</name>
    <name type="common">Possum-specific nematode worm</name>
    <dbReference type="NCBI Taxonomy" id="131310"/>
    <lineage>
        <taxon>Eukaryota</taxon>
        <taxon>Metazoa</taxon>
        <taxon>Ecdysozoa</taxon>
        <taxon>Nematoda</taxon>
        <taxon>Chromadorea</taxon>
        <taxon>Rhabditida</taxon>
        <taxon>Tylenchina</taxon>
        <taxon>Panagrolaimomorpha</taxon>
        <taxon>Strongyloidoidea</taxon>
        <taxon>Strongyloididae</taxon>
        <taxon>Parastrongyloides</taxon>
    </lineage>
</organism>
<proteinExistence type="inferred from homology"/>
<comment type="similarity">
    <text evidence="2 6">Belongs to the nematode receptor-like protein srg family.</text>
</comment>